<dbReference type="InterPro" id="IPR029058">
    <property type="entry name" value="AB_hydrolase_fold"/>
</dbReference>
<dbReference type="PANTHER" id="PTHR48081:SF30">
    <property type="entry name" value="ACETYL-HYDROLASE LIPR-RELATED"/>
    <property type="match status" value="1"/>
</dbReference>
<reference evidence="5 6" key="1">
    <citation type="submission" date="2023-07" db="EMBL/GenBank/DDBJ databases">
        <title>Sequencing the genomes of 1000 actinobacteria strains.</title>
        <authorList>
            <person name="Klenk H.-P."/>
        </authorList>
    </citation>
    <scope>NUCLEOTIDE SEQUENCE [LARGE SCALE GENOMIC DNA]</scope>
    <source>
        <strain evidence="5 6">DSM 46740</strain>
    </source>
</reference>
<dbReference type="Pfam" id="PF07859">
    <property type="entry name" value="Abhydrolase_3"/>
    <property type="match status" value="1"/>
</dbReference>
<organism evidence="5 6">
    <name type="scientific">Streptosporangium lutulentum</name>
    <dbReference type="NCBI Taxonomy" id="1461250"/>
    <lineage>
        <taxon>Bacteria</taxon>
        <taxon>Bacillati</taxon>
        <taxon>Actinomycetota</taxon>
        <taxon>Actinomycetes</taxon>
        <taxon>Streptosporangiales</taxon>
        <taxon>Streptosporangiaceae</taxon>
        <taxon>Streptosporangium</taxon>
    </lineage>
</organism>
<dbReference type="PANTHER" id="PTHR48081">
    <property type="entry name" value="AB HYDROLASE SUPERFAMILY PROTEIN C4A8.06C"/>
    <property type="match status" value="1"/>
</dbReference>
<name>A0ABT9Q4E0_9ACTN</name>
<gene>
    <name evidence="5" type="ORF">J2853_000811</name>
</gene>
<evidence type="ECO:0000256" key="1">
    <source>
        <dbReference type="ARBA" id="ARBA00010515"/>
    </source>
</evidence>
<dbReference type="Proteomes" id="UP001225356">
    <property type="component" value="Unassembled WGS sequence"/>
</dbReference>
<comment type="similarity">
    <text evidence="1">Belongs to the 'GDXG' lipolytic enzyme family.</text>
</comment>
<dbReference type="RefSeq" id="WP_307555071.1">
    <property type="nucleotide sequence ID" value="NZ_JAUSQU010000001.1"/>
</dbReference>
<accession>A0ABT9Q4E0</accession>
<protein>
    <submittedName>
        <fullName evidence="5">Acetyl esterase/lipase</fullName>
    </submittedName>
</protein>
<dbReference type="PROSITE" id="PS01173">
    <property type="entry name" value="LIPASE_GDXG_HIS"/>
    <property type="match status" value="1"/>
</dbReference>
<dbReference type="SUPFAM" id="SSF53474">
    <property type="entry name" value="alpha/beta-Hydrolases"/>
    <property type="match status" value="1"/>
</dbReference>
<feature type="region of interest" description="Disordered" evidence="3">
    <location>
        <begin position="1"/>
        <end position="23"/>
    </location>
</feature>
<dbReference type="InterPro" id="IPR013094">
    <property type="entry name" value="AB_hydrolase_3"/>
</dbReference>
<dbReference type="EMBL" id="JAUSQU010000001">
    <property type="protein sequence ID" value="MDP9841600.1"/>
    <property type="molecule type" value="Genomic_DNA"/>
</dbReference>
<keyword evidence="2" id="KW-0378">Hydrolase</keyword>
<dbReference type="InterPro" id="IPR002168">
    <property type="entry name" value="Lipase_GDXG_HIS_AS"/>
</dbReference>
<dbReference type="InterPro" id="IPR050300">
    <property type="entry name" value="GDXG_lipolytic_enzyme"/>
</dbReference>
<comment type="caution">
    <text evidence="5">The sequence shown here is derived from an EMBL/GenBank/DDBJ whole genome shotgun (WGS) entry which is preliminary data.</text>
</comment>
<dbReference type="Gene3D" id="3.40.50.1820">
    <property type="entry name" value="alpha/beta hydrolase"/>
    <property type="match status" value="1"/>
</dbReference>
<proteinExistence type="inferred from homology"/>
<evidence type="ECO:0000256" key="2">
    <source>
        <dbReference type="ARBA" id="ARBA00022801"/>
    </source>
</evidence>
<keyword evidence="6" id="KW-1185">Reference proteome</keyword>
<sequence>MTQDQRSAARAMMTKGDLGRTPAQQRAEFDGLFAERPLGDDITLTPRTLGGVPALDVQVEGADGDAVIFYLHGGGYVVGSARTGAGLAAPLARRTGLPAVSLDYRLAPENPFPAAIDDALAAYRELLGTGRRIVIAGESAGGGLALATMLAARRDGLPLPVAAALFSPWTDLTLSGVSLDSRGDADPLFSRAHMEEYAEHYLAGHDPKDELASPLLADLTGLPPLLIQVGSAEVLLDDSLRLAVRAAEHEVDVSLNVVAGAPHVYPLMAGVMDEADQAFDHAARFLGDAVA</sequence>
<evidence type="ECO:0000256" key="3">
    <source>
        <dbReference type="SAM" id="MobiDB-lite"/>
    </source>
</evidence>
<evidence type="ECO:0000313" key="6">
    <source>
        <dbReference type="Proteomes" id="UP001225356"/>
    </source>
</evidence>
<evidence type="ECO:0000313" key="5">
    <source>
        <dbReference type="EMBL" id="MDP9841600.1"/>
    </source>
</evidence>
<feature type="domain" description="Alpha/beta hydrolase fold-3" evidence="4">
    <location>
        <begin position="68"/>
        <end position="265"/>
    </location>
</feature>
<evidence type="ECO:0000259" key="4">
    <source>
        <dbReference type="Pfam" id="PF07859"/>
    </source>
</evidence>